<dbReference type="EMBL" id="DXGI01000232">
    <property type="protein sequence ID" value="HIW78730.1"/>
    <property type="molecule type" value="Genomic_DNA"/>
</dbReference>
<dbReference type="Pfam" id="PF00990">
    <property type="entry name" value="GGDEF"/>
    <property type="match status" value="1"/>
</dbReference>
<evidence type="ECO:0000259" key="3">
    <source>
        <dbReference type="PROSITE" id="PS50887"/>
    </source>
</evidence>
<dbReference type="InterPro" id="IPR000160">
    <property type="entry name" value="GGDEF_dom"/>
</dbReference>
<sequence>MNPVQTEDAIRLISAILMDAGWNEDELKGLPEVEGLAELCRTAAEIRAHAYALSRGDLSRGSAARGFVAGALKEAEANLRHLTWQMERVAEGDYSQSLSFMGDFSVAFNRMSREMRDKVHELTRLFERYKLFTHEDVLTGLLNRKTFFEVAVGELRRARETRSPLCFLMADVDEFRKVNDRYGHASGDSVLQLFACRLREALRPDDLCCRFGGDEFVVFMPHTGRAEGLEVAERIRQGCAQAPIPGAMTELSVTASFGLAAFREEAFDGDFDPVILLEKAVQHSERLLRRAKDEGRNCVRA</sequence>
<dbReference type="PANTHER" id="PTHR45138">
    <property type="entry name" value="REGULATORY COMPONENTS OF SENSORY TRANSDUCTION SYSTEM"/>
    <property type="match status" value="1"/>
</dbReference>
<dbReference type="Proteomes" id="UP000824264">
    <property type="component" value="Unassembled WGS sequence"/>
</dbReference>
<proteinExistence type="predicted"/>
<protein>
    <recommendedName>
        <fullName evidence="1">diguanylate cyclase</fullName>
        <ecNumber evidence="1">2.7.7.65</ecNumber>
    </recommendedName>
</protein>
<dbReference type="GO" id="GO:0052621">
    <property type="term" value="F:diguanylate cyclase activity"/>
    <property type="evidence" value="ECO:0007669"/>
    <property type="project" value="UniProtKB-EC"/>
</dbReference>
<evidence type="ECO:0000313" key="4">
    <source>
        <dbReference type="EMBL" id="HIW78730.1"/>
    </source>
</evidence>
<dbReference type="SUPFAM" id="SSF55073">
    <property type="entry name" value="Nucleotide cyclase"/>
    <property type="match status" value="1"/>
</dbReference>
<dbReference type="Gene3D" id="3.30.70.270">
    <property type="match status" value="1"/>
</dbReference>
<name>A0A9D1R0J6_9BACT</name>
<dbReference type="NCBIfam" id="TIGR00254">
    <property type="entry name" value="GGDEF"/>
    <property type="match status" value="1"/>
</dbReference>
<feature type="domain" description="GGDEF" evidence="3">
    <location>
        <begin position="163"/>
        <end position="301"/>
    </location>
</feature>
<dbReference type="InterPro" id="IPR029787">
    <property type="entry name" value="Nucleotide_cyclase"/>
</dbReference>
<organism evidence="4 5">
    <name type="scientific">Candidatus Bilophila faecipullorum</name>
    <dbReference type="NCBI Taxonomy" id="2838482"/>
    <lineage>
        <taxon>Bacteria</taxon>
        <taxon>Pseudomonadati</taxon>
        <taxon>Thermodesulfobacteriota</taxon>
        <taxon>Desulfovibrionia</taxon>
        <taxon>Desulfovibrionales</taxon>
        <taxon>Desulfovibrionaceae</taxon>
        <taxon>Bilophila</taxon>
    </lineage>
</organism>
<reference evidence="4" key="1">
    <citation type="journal article" date="2021" name="PeerJ">
        <title>Extensive microbial diversity within the chicken gut microbiome revealed by metagenomics and culture.</title>
        <authorList>
            <person name="Gilroy R."/>
            <person name="Ravi A."/>
            <person name="Getino M."/>
            <person name="Pursley I."/>
            <person name="Horton D.L."/>
            <person name="Alikhan N.F."/>
            <person name="Baker D."/>
            <person name="Gharbi K."/>
            <person name="Hall N."/>
            <person name="Watson M."/>
            <person name="Adriaenssens E.M."/>
            <person name="Foster-Nyarko E."/>
            <person name="Jarju S."/>
            <person name="Secka A."/>
            <person name="Antonio M."/>
            <person name="Oren A."/>
            <person name="Chaudhuri R.R."/>
            <person name="La Ragione R."/>
            <person name="Hildebrand F."/>
            <person name="Pallen M.J."/>
        </authorList>
    </citation>
    <scope>NUCLEOTIDE SEQUENCE</scope>
    <source>
        <strain evidence="4">ChiSxjej5B17-1746</strain>
    </source>
</reference>
<dbReference type="EC" id="2.7.7.65" evidence="1"/>
<dbReference type="PROSITE" id="PS50887">
    <property type="entry name" value="GGDEF"/>
    <property type="match status" value="1"/>
</dbReference>
<comment type="catalytic activity">
    <reaction evidence="2">
        <text>2 GTP = 3',3'-c-di-GMP + 2 diphosphate</text>
        <dbReference type="Rhea" id="RHEA:24898"/>
        <dbReference type="ChEBI" id="CHEBI:33019"/>
        <dbReference type="ChEBI" id="CHEBI:37565"/>
        <dbReference type="ChEBI" id="CHEBI:58805"/>
        <dbReference type="EC" id="2.7.7.65"/>
    </reaction>
</comment>
<dbReference type="AlphaFoldDB" id="A0A9D1R0J6"/>
<dbReference type="SMART" id="SM00267">
    <property type="entry name" value="GGDEF"/>
    <property type="match status" value="1"/>
</dbReference>
<comment type="caution">
    <text evidence="4">The sequence shown here is derived from an EMBL/GenBank/DDBJ whole genome shotgun (WGS) entry which is preliminary data.</text>
</comment>
<reference evidence="4" key="2">
    <citation type="submission" date="2021-04" db="EMBL/GenBank/DDBJ databases">
        <authorList>
            <person name="Gilroy R."/>
        </authorList>
    </citation>
    <scope>NUCLEOTIDE SEQUENCE</scope>
    <source>
        <strain evidence="4">ChiSxjej5B17-1746</strain>
    </source>
</reference>
<accession>A0A9D1R0J6</accession>
<evidence type="ECO:0000256" key="1">
    <source>
        <dbReference type="ARBA" id="ARBA00012528"/>
    </source>
</evidence>
<dbReference type="CDD" id="cd01949">
    <property type="entry name" value="GGDEF"/>
    <property type="match status" value="1"/>
</dbReference>
<evidence type="ECO:0000313" key="5">
    <source>
        <dbReference type="Proteomes" id="UP000824264"/>
    </source>
</evidence>
<dbReference type="CDD" id="cd06225">
    <property type="entry name" value="HAMP"/>
    <property type="match status" value="1"/>
</dbReference>
<evidence type="ECO:0000256" key="2">
    <source>
        <dbReference type="ARBA" id="ARBA00034247"/>
    </source>
</evidence>
<dbReference type="PANTHER" id="PTHR45138:SF9">
    <property type="entry name" value="DIGUANYLATE CYCLASE DGCM-RELATED"/>
    <property type="match status" value="1"/>
</dbReference>
<gene>
    <name evidence="4" type="ORF">H9874_06265</name>
</gene>
<dbReference type="InterPro" id="IPR043128">
    <property type="entry name" value="Rev_trsase/Diguanyl_cyclase"/>
</dbReference>
<dbReference type="InterPro" id="IPR050469">
    <property type="entry name" value="Diguanylate_Cyclase"/>
</dbReference>
<dbReference type="FunFam" id="3.30.70.270:FF:000001">
    <property type="entry name" value="Diguanylate cyclase domain protein"/>
    <property type="match status" value="1"/>
</dbReference>